<keyword evidence="5 7" id="KW-0472">Membrane</keyword>
<sequence>MHRAVGLHTPSLLRAAMTQDPRSDGQVPTFRSDQTDVVKLAAALVIVTILIGTLYVGKGVLIPLAIAFLISFVLSPLVNWLARRGLSRLLAVGLVMLTVGIVIAGIGTLVGSQVRTLSAQLPTYQTTIRTKIDSLAQQMRGPGVFDGALETVNTVQKEVTQAVQGSPETAGVSKVEVVPAATSPFQTAKDWLIPALSPLATAGIVLVFVFLVLLDSGDLRDRLLRLMGGNLHRSTDALDEAGTRISKYLLMQIIVNVTYALPLGLGLWYLGVPGWLLWAVFAAFMRFIPYIGSMLSAIFPIGLAFAVDPGWDMVIWTTILIVFLELVSGNIIEPLLYGTTTGLSAISLIAAATFWTALWGPVGLVLSTPLTVCLLVVGRYLPQLQFLETLLGSAPVLDVPTRIYQRLLADDPDDALTIVEDTIEDGDVAGFYSDTGIAVLRQASDDFLGNARAEHRLRVANGMDLLLEDLRADYPPPAAGQTRPRIACIGGKWEVDSIACEMLSHALSLEGLPATERREGALTSRYVDKLDLDGIEIICLSYFSRDPESSIRSFCRRLRQRWPGRKIVLALWNAPETLLDPDQIRALGADEVVASVDEAVRRIARMISPEIAEQALIADAPENDAARVEALLETDILDGHARDELDALAKRAADVFNVRFAVISAIDADREFIVGQSMELPGELTRDGTEMIVMPRDDAICDHVVASGETLVVNDTERDPHFAEHPAIRLWHTRFYAGAPLTTNKGHVLGALCLLDTEPRKLDDEEIELLGTMAADIVAVMTGEEGEVPEPKPEPGSASLGQAVPD</sequence>
<protein>
    <submittedName>
        <fullName evidence="9">GAF sensor protein</fullName>
    </submittedName>
</protein>
<keyword evidence="3 7" id="KW-0812">Transmembrane</keyword>
<evidence type="ECO:0000256" key="5">
    <source>
        <dbReference type="ARBA" id="ARBA00023136"/>
    </source>
</evidence>
<evidence type="ECO:0000313" key="9">
    <source>
        <dbReference type="EMBL" id="AGT07254.1"/>
    </source>
</evidence>
<dbReference type="eggNOG" id="COG0628">
    <property type="taxonomic scope" value="Bacteria"/>
</dbReference>
<keyword evidence="10" id="KW-1185">Reference proteome</keyword>
<feature type="transmembrane region" description="Helical" evidence="7">
    <location>
        <begin position="191"/>
        <end position="214"/>
    </location>
</feature>
<dbReference type="HOGENOM" id="CLU_021513_0_0_5"/>
<dbReference type="Gene3D" id="3.30.450.40">
    <property type="match status" value="1"/>
</dbReference>
<evidence type="ECO:0000256" key="3">
    <source>
        <dbReference type="ARBA" id="ARBA00022692"/>
    </source>
</evidence>
<dbReference type="eggNOG" id="COG2203">
    <property type="taxonomic scope" value="Bacteria"/>
</dbReference>
<evidence type="ECO:0000313" key="10">
    <source>
        <dbReference type="Proteomes" id="UP000015480"/>
    </source>
</evidence>
<feature type="domain" description="GAF" evidence="8">
    <location>
        <begin position="640"/>
        <end position="782"/>
    </location>
</feature>
<feature type="transmembrane region" description="Helical" evidence="7">
    <location>
        <begin position="276"/>
        <end position="306"/>
    </location>
</feature>
<reference evidence="9 10" key="1">
    <citation type="journal article" date="2014" name="BMC Genomics">
        <title>Architecture and functions of a multipartite genome of the methylotrophic bacterium Paracoccus aminophilus JCM 7686, containing primary and secondary chromids.</title>
        <authorList>
            <person name="Dziewit L."/>
            <person name="Czarnecki J."/>
            <person name="Wibberg D."/>
            <person name="Radlinska M."/>
            <person name="Mrozek P."/>
            <person name="Szymczak M."/>
            <person name="Schluter A."/>
            <person name="Puhler A."/>
            <person name="Bartosik D."/>
        </authorList>
    </citation>
    <scope>NUCLEOTIDE SEQUENCE [LARGE SCALE GENOMIC DNA]</scope>
    <source>
        <strain evidence="9">JCM 7686</strain>
    </source>
</reference>
<comment type="subcellular location">
    <subcellularLocation>
        <location evidence="1">Membrane</location>
        <topology evidence="1">Multi-pass membrane protein</topology>
    </subcellularLocation>
</comment>
<organism evidence="9 10">
    <name type="scientific">Paracoccus aminophilus JCM 7686</name>
    <dbReference type="NCBI Taxonomy" id="1367847"/>
    <lineage>
        <taxon>Bacteria</taxon>
        <taxon>Pseudomonadati</taxon>
        <taxon>Pseudomonadota</taxon>
        <taxon>Alphaproteobacteria</taxon>
        <taxon>Rhodobacterales</taxon>
        <taxon>Paracoccaceae</taxon>
        <taxon>Paracoccus</taxon>
    </lineage>
</organism>
<evidence type="ECO:0000256" key="2">
    <source>
        <dbReference type="ARBA" id="ARBA00009773"/>
    </source>
</evidence>
<dbReference type="InterPro" id="IPR003018">
    <property type="entry name" value="GAF"/>
</dbReference>
<gene>
    <name evidence="9" type="ORF">JCM7686_0143</name>
</gene>
<evidence type="ECO:0000256" key="4">
    <source>
        <dbReference type="ARBA" id="ARBA00022989"/>
    </source>
</evidence>
<evidence type="ECO:0000256" key="1">
    <source>
        <dbReference type="ARBA" id="ARBA00004141"/>
    </source>
</evidence>
<name>S5XJ92_PARAH</name>
<feature type="transmembrane region" description="Helical" evidence="7">
    <location>
        <begin position="89"/>
        <end position="110"/>
    </location>
</feature>
<keyword evidence="4 7" id="KW-1133">Transmembrane helix</keyword>
<dbReference type="InterPro" id="IPR029016">
    <property type="entry name" value="GAF-like_dom_sf"/>
</dbReference>
<dbReference type="SUPFAM" id="SSF55781">
    <property type="entry name" value="GAF domain-like"/>
    <property type="match status" value="1"/>
</dbReference>
<dbReference type="KEGG" id="pami:JCM7686_0143"/>
<accession>S5XJ92</accession>
<dbReference type="Proteomes" id="UP000015480">
    <property type="component" value="Chromosome"/>
</dbReference>
<dbReference type="EMBL" id="CP006650">
    <property type="protein sequence ID" value="AGT07254.1"/>
    <property type="molecule type" value="Genomic_DNA"/>
</dbReference>
<comment type="similarity">
    <text evidence="2">Belongs to the autoinducer-2 exporter (AI-2E) (TC 2.A.86) family.</text>
</comment>
<dbReference type="AlphaFoldDB" id="S5XJ92"/>
<dbReference type="STRING" id="1367847.JCM7686_0143"/>
<dbReference type="InterPro" id="IPR002549">
    <property type="entry name" value="AI-2E-like"/>
</dbReference>
<evidence type="ECO:0000259" key="8">
    <source>
        <dbReference type="SMART" id="SM00065"/>
    </source>
</evidence>
<feature type="transmembrane region" description="Helical" evidence="7">
    <location>
        <begin position="62"/>
        <end position="82"/>
    </location>
</feature>
<dbReference type="PANTHER" id="PTHR43102:SF2">
    <property type="entry name" value="GAF DOMAIN-CONTAINING PROTEIN"/>
    <property type="match status" value="1"/>
</dbReference>
<feature type="transmembrane region" description="Helical" evidence="7">
    <location>
        <begin position="344"/>
        <end position="377"/>
    </location>
</feature>
<dbReference type="Pfam" id="PF01594">
    <property type="entry name" value="AI-2E_transport"/>
    <property type="match status" value="1"/>
</dbReference>
<feature type="transmembrane region" description="Helical" evidence="7">
    <location>
        <begin position="313"/>
        <end position="332"/>
    </location>
</feature>
<dbReference type="PATRIC" id="fig|1367847.3.peg.81"/>
<feature type="transmembrane region" description="Helical" evidence="7">
    <location>
        <begin position="248"/>
        <end position="270"/>
    </location>
</feature>
<dbReference type="SMART" id="SM00065">
    <property type="entry name" value="GAF"/>
    <property type="match status" value="1"/>
</dbReference>
<evidence type="ECO:0000256" key="6">
    <source>
        <dbReference type="SAM" id="MobiDB-lite"/>
    </source>
</evidence>
<feature type="region of interest" description="Disordered" evidence="6">
    <location>
        <begin position="782"/>
        <end position="806"/>
    </location>
</feature>
<feature type="transmembrane region" description="Helical" evidence="7">
    <location>
        <begin position="37"/>
        <end position="56"/>
    </location>
</feature>
<dbReference type="Pfam" id="PF01590">
    <property type="entry name" value="GAF"/>
    <property type="match status" value="1"/>
</dbReference>
<dbReference type="GO" id="GO:0016020">
    <property type="term" value="C:membrane"/>
    <property type="evidence" value="ECO:0007669"/>
    <property type="project" value="UniProtKB-SubCell"/>
</dbReference>
<evidence type="ECO:0000256" key="7">
    <source>
        <dbReference type="SAM" id="Phobius"/>
    </source>
</evidence>
<proteinExistence type="inferred from homology"/>
<dbReference type="PANTHER" id="PTHR43102">
    <property type="entry name" value="SLR1143 PROTEIN"/>
    <property type="match status" value="1"/>
</dbReference>